<gene>
    <name evidence="1" type="ORF">NCTC11951_00597</name>
</gene>
<evidence type="ECO:0000313" key="2">
    <source>
        <dbReference type="Proteomes" id="UP000275504"/>
    </source>
</evidence>
<dbReference type="GO" id="GO:0016788">
    <property type="term" value="F:hydrolase activity, acting on ester bonds"/>
    <property type="evidence" value="ECO:0007669"/>
    <property type="project" value="UniProtKB-ARBA"/>
</dbReference>
<dbReference type="Proteomes" id="UP000275504">
    <property type="component" value="Chromosome"/>
</dbReference>
<evidence type="ECO:0000313" key="1">
    <source>
        <dbReference type="EMBL" id="VEG61066.1"/>
    </source>
</evidence>
<organism evidence="1 2">
    <name type="scientific">Campylobacter jejuni subsp. doylei</name>
    <dbReference type="NCBI Taxonomy" id="32021"/>
    <lineage>
        <taxon>Bacteria</taxon>
        <taxon>Pseudomonadati</taxon>
        <taxon>Campylobacterota</taxon>
        <taxon>Epsilonproteobacteria</taxon>
        <taxon>Campylobacterales</taxon>
        <taxon>Campylobacteraceae</taxon>
        <taxon>Campylobacter</taxon>
    </lineage>
</organism>
<dbReference type="EMBL" id="LR134359">
    <property type="protein sequence ID" value="VEG61066.1"/>
    <property type="molecule type" value="Genomic_DNA"/>
</dbReference>
<keyword evidence="1" id="KW-0808">Transferase</keyword>
<sequence length="572" mass="66512">MSNIVLLGASNSRIPGGLGAGLNQDNINFTNLSLGATSSLHKLYSLKREENQEMLKKADLIIIEVNIMDIHMCYELDLKMTLTNIINLYDELAVFPKRILILLLFDYRSHKRKASIVNKFHKYKAKEYGYNVIDINNIVNKFNLNDFFMKPDCYHMLTSIMYQLGKNIASNISCFHFPYKNKQYNHQFEIITPDELEIINGDRKRSTIRYFDIEKIIKIIQGDLYKIPNKYNGFKLIGMHTFNNMKSKIIPRDISLNASCNYSSLLFSNSRLKIIKSAFGYNIFLDIRKRFIIDSNTTISFNDNFEHSEISHAVFKFNNHINTLDYVNLVSLFVVKEDSNAIKNINYDWLYQREINIDEKYNFDHLIPDLLLVKESIEEYCIKMDPIKLASLQNQTNELYSKISSLEQDNISLKQTLNSLPTKKQRLELANLEQDLVIKKLESKKLAKSLGIKMSIINPKITFIQANSAKTRIQNHLSYKLGQALIENSKSILGYIRMLYVLSYIKDKHKFEQKAYEEKIKENPNLALPPLETYPDYNEALKEKECFTYKLGLALIEANKKWYGGGVYQIVV</sequence>
<dbReference type="SUPFAM" id="SSF52266">
    <property type="entry name" value="SGNH hydrolase"/>
    <property type="match status" value="1"/>
</dbReference>
<accession>A0A448J8N5</accession>
<dbReference type="Gene3D" id="3.40.50.1110">
    <property type="entry name" value="SGNH hydrolase"/>
    <property type="match status" value="1"/>
</dbReference>
<dbReference type="InterPro" id="IPR036514">
    <property type="entry name" value="SGNH_hydro_sf"/>
</dbReference>
<reference evidence="1 2" key="1">
    <citation type="submission" date="2018-12" db="EMBL/GenBank/DDBJ databases">
        <authorList>
            <consortium name="Pathogen Informatics"/>
        </authorList>
    </citation>
    <scope>NUCLEOTIDE SEQUENCE [LARGE SCALE GENOMIC DNA]</scope>
    <source>
        <strain evidence="1 2">NCTC11951</strain>
    </source>
</reference>
<dbReference type="AlphaFoldDB" id="A0A448J8N5"/>
<name>A0A448J8N5_CAMJU</name>
<protein>
    <submittedName>
        <fullName evidence="1">Sugar transferase</fullName>
    </submittedName>
</protein>
<dbReference type="GO" id="GO:0016740">
    <property type="term" value="F:transferase activity"/>
    <property type="evidence" value="ECO:0007669"/>
    <property type="project" value="UniProtKB-KW"/>
</dbReference>
<proteinExistence type="predicted"/>